<dbReference type="Proteomes" id="UP000640052">
    <property type="component" value="Unassembled WGS sequence"/>
</dbReference>
<sequence>MSPPTPDDVVARLREGAHTIPDVRFDASAVLATARRALHRRRRRQTLAGLVTASLIALTVTSPVRLPGVGTLTMPGSQQVRTLLGFENATATPPAPPGLDLSELFNLFNTEPPSPETMAREVAGLQTHVLPVLKEIQPTWYEDAPCQILEYPRGTFSDNGTCGGRPGERPFDAVARADLNRILDAVDRSGVPTNELINARYAPDGTVESAGFLRAENGWEWNYAYLYSPNEQPRTWESGLGPVTITPIGTTNWWFEKSPDD</sequence>
<comment type="caution">
    <text evidence="1">The sequence shown here is derived from an EMBL/GenBank/DDBJ whole genome shotgun (WGS) entry which is preliminary data.</text>
</comment>
<proteinExistence type="predicted"/>
<dbReference type="AlphaFoldDB" id="A0A919QLW9"/>
<protein>
    <submittedName>
        <fullName evidence="1">Uncharacterized protein</fullName>
    </submittedName>
</protein>
<organism evidence="1 2">
    <name type="scientific">Acrocarpospora phusangensis</name>
    <dbReference type="NCBI Taxonomy" id="1070424"/>
    <lineage>
        <taxon>Bacteria</taxon>
        <taxon>Bacillati</taxon>
        <taxon>Actinomycetota</taxon>
        <taxon>Actinomycetes</taxon>
        <taxon>Streptosporangiales</taxon>
        <taxon>Streptosporangiaceae</taxon>
        <taxon>Acrocarpospora</taxon>
    </lineage>
</organism>
<keyword evidence="2" id="KW-1185">Reference proteome</keyword>
<evidence type="ECO:0000313" key="2">
    <source>
        <dbReference type="Proteomes" id="UP000640052"/>
    </source>
</evidence>
<reference evidence="1" key="1">
    <citation type="submission" date="2021-01" db="EMBL/GenBank/DDBJ databases">
        <title>Whole genome shotgun sequence of Acrocarpospora phusangensis NBRC 108782.</title>
        <authorList>
            <person name="Komaki H."/>
            <person name="Tamura T."/>
        </authorList>
    </citation>
    <scope>NUCLEOTIDE SEQUENCE</scope>
    <source>
        <strain evidence="1">NBRC 108782</strain>
    </source>
</reference>
<evidence type="ECO:0000313" key="1">
    <source>
        <dbReference type="EMBL" id="GIH28675.1"/>
    </source>
</evidence>
<dbReference type="EMBL" id="BOOA01000089">
    <property type="protein sequence ID" value="GIH28675.1"/>
    <property type="molecule type" value="Genomic_DNA"/>
</dbReference>
<dbReference type="RefSeq" id="WP_204045295.1">
    <property type="nucleotide sequence ID" value="NZ_BOOA01000089.1"/>
</dbReference>
<name>A0A919QLW9_9ACTN</name>
<accession>A0A919QLW9</accession>
<gene>
    <name evidence="1" type="ORF">Aph01nite_69850</name>
</gene>